<dbReference type="CDD" id="cd00383">
    <property type="entry name" value="trans_reg_C"/>
    <property type="match status" value="1"/>
</dbReference>
<gene>
    <name evidence="12" type="ordered locus">Sulac_3012</name>
</gene>
<dbReference type="SMART" id="SM00448">
    <property type="entry name" value="REC"/>
    <property type="match status" value="1"/>
</dbReference>
<evidence type="ECO:0000256" key="6">
    <source>
        <dbReference type="ARBA" id="ARBA00023163"/>
    </source>
</evidence>
<dbReference type="KEGG" id="sap:Sulac_3012"/>
<reference evidence="13" key="1">
    <citation type="submission" date="2011-12" db="EMBL/GenBank/DDBJ databases">
        <title>The complete genome of chromosome of Sulfobacillus acidophilus DSM 10332.</title>
        <authorList>
            <person name="Lucas S."/>
            <person name="Han J."/>
            <person name="Lapidus A."/>
            <person name="Bruce D."/>
            <person name="Goodwin L."/>
            <person name="Pitluck S."/>
            <person name="Peters L."/>
            <person name="Kyrpides N."/>
            <person name="Mavromatis K."/>
            <person name="Ivanova N."/>
            <person name="Mikhailova N."/>
            <person name="Chertkov O."/>
            <person name="Saunders E."/>
            <person name="Detter J.C."/>
            <person name="Tapia R."/>
            <person name="Han C."/>
            <person name="Land M."/>
            <person name="Hauser L."/>
            <person name="Markowitz V."/>
            <person name="Cheng J.-F."/>
            <person name="Hugenholtz P."/>
            <person name="Woyke T."/>
            <person name="Wu D."/>
            <person name="Pukall R."/>
            <person name="Gehrich-Schroeter G."/>
            <person name="Schneider S."/>
            <person name="Klenk H.-P."/>
            <person name="Eisen J.A."/>
        </authorList>
    </citation>
    <scope>NUCLEOTIDE SEQUENCE [LARGE SCALE GENOMIC DNA]</scope>
    <source>
        <strain evidence="13">ATCC 700253 / DSM 10332 / NAL</strain>
    </source>
</reference>
<keyword evidence="6" id="KW-0804">Transcription</keyword>
<dbReference type="InterPro" id="IPR001867">
    <property type="entry name" value="OmpR/PhoB-type_DNA-bd"/>
</dbReference>
<keyword evidence="13" id="KW-1185">Reference proteome</keyword>
<dbReference type="Gene3D" id="6.10.250.690">
    <property type="match status" value="1"/>
</dbReference>
<dbReference type="Gene3D" id="3.40.50.2300">
    <property type="match status" value="1"/>
</dbReference>
<evidence type="ECO:0000256" key="8">
    <source>
        <dbReference type="PROSITE-ProRule" id="PRU00169"/>
    </source>
</evidence>
<evidence type="ECO:0000256" key="3">
    <source>
        <dbReference type="ARBA" id="ARBA00023012"/>
    </source>
</evidence>
<reference evidence="12 13" key="2">
    <citation type="journal article" date="2012" name="Stand. Genomic Sci.">
        <title>Complete genome sequence of the moderately thermophilic mineral-sulfide-oxidizing firmicute Sulfobacillus acidophilus type strain (NAL(T)).</title>
        <authorList>
            <person name="Anderson I."/>
            <person name="Chertkov O."/>
            <person name="Chen A."/>
            <person name="Saunders E."/>
            <person name="Lapidus A."/>
            <person name="Nolan M."/>
            <person name="Lucas S."/>
            <person name="Hammon N."/>
            <person name="Deshpande S."/>
            <person name="Cheng J.F."/>
            <person name="Han C."/>
            <person name="Tapia R."/>
            <person name="Goodwin L.A."/>
            <person name="Pitluck S."/>
            <person name="Liolios K."/>
            <person name="Pagani I."/>
            <person name="Ivanova N."/>
            <person name="Mikhailova N."/>
            <person name="Pati A."/>
            <person name="Palaniappan K."/>
            <person name="Land M."/>
            <person name="Pan C."/>
            <person name="Rohde M."/>
            <person name="Pukall R."/>
            <person name="Goker M."/>
            <person name="Detter J.C."/>
            <person name="Woyke T."/>
            <person name="Bristow J."/>
            <person name="Eisen J.A."/>
            <person name="Markowitz V."/>
            <person name="Hugenholtz P."/>
            <person name="Kyrpides N.C."/>
            <person name="Klenk H.P."/>
            <person name="Mavromatis K."/>
        </authorList>
    </citation>
    <scope>NUCLEOTIDE SEQUENCE [LARGE SCALE GENOMIC DNA]</scope>
    <source>
        <strain evidence="13">ATCC 700253 / DSM 10332 / NAL</strain>
    </source>
</reference>
<evidence type="ECO:0000256" key="5">
    <source>
        <dbReference type="ARBA" id="ARBA00023125"/>
    </source>
</evidence>
<evidence type="ECO:0000313" key="13">
    <source>
        <dbReference type="Proteomes" id="UP000005439"/>
    </source>
</evidence>
<dbReference type="InterPro" id="IPR039420">
    <property type="entry name" value="WalR-like"/>
</dbReference>
<dbReference type="EMBL" id="CP003179">
    <property type="protein sequence ID" value="AEW06472.1"/>
    <property type="molecule type" value="Genomic_DNA"/>
</dbReference>
<dbReference type="GO" id="GO:0000976">
    <property type="term" value="F:transcription cis-regulatory region binding"/>
    <property type="evidence" value="ECO:0007669"/>
    <property type="project" value="TreeGrafter"/>
</dbReference>
<dbReference type="PROSITE" id="PS51755">
    <property type="entry name" value="OMPR_PHOB"/>
    <property type="match status" value="1"/>
</dbReference>
<sequence length="238" mass="26872">MKARAVDIRRILVIEDEKRSQRLLRANLEPLGYLVECIERGEDAVPFLSQLHPDLVLLDLMLPGQSGFDTLDRIRELSDVPVIIISARDQIDDKVRGLYAGADDYLVKPYALEELLARIDVVARRRRPQGSPDAVNAGPIRIFRDHPEVTVNEHPVELSGHEYGVIRHLADHLDRVVVADALLTAVWGPSYRGDYGILHVTISRIRKKLGDPARRFLVTRPGVGYMLITRVPTERPTD</sequence>
<evidence type="ECO:0000256" key="1">
    <source>
        <dbReference type="ARBA" id="ARBA00018672"/>
    </source>
</evidence>
<dbReference type="AlphaFoldDB" id="G8U0D0"/>
<protein>
    <recommendedName>
        <fullName evidence="1">Stage 0 sporulation protein A homolog</fullName>
    </recommendedName>
</protein>
<evidence type="ECO:0000256" key="7">
    <source>
        <dbReference type="ARBA" id="ARBA00024867"/>
    </source>
</evidence>
<dbReference type="PATRIC" id="fig|679936.5.peg.3109"/>
<dbReference type="Pfam" id="PF00072">
    <property type="entry name" value="Response_reg"/>
    <property type="match status" value="1"/>
</dbReference>
<keyword evidence="5 9" id="KW-0238">DNA-binding</keyword>
<feature type="domain" description="OmpR/PhoB-type" evidence="11">
    <location>
        <begin position="132"/>
        <end position="229"/>
    </location>
</feature>
<dbReference type="InterPro" id="IPR011006">
    <property type="entry name" value="CheY-like_superfamily"/>
</dbReference>
<keyword evidence="2 8" id="KW-0597">Phosphoprotein</keyword>
<dbReference type="SUPFAM" id="SSF46894">
    <property type="entry name" value="C-terminal effector domain of the bipartite response regulators"/>
    <property type="match status" value="1"/>
</dbReference>
<feature type="modified residue" description="4-aspartylphosphate" evidence="8">
    <location>
        <position position="59"/>
    </location>
</feature>
<feature type="DNA-binding region" description="OmpR/PhoB-type" evidence="9">
    <location>
        <begin position="132"/>
        <end position="229"/>
    </location>
</feature>
<organism evidence="12 13">
    <name type="scientific">Sulfobacillus acidophilus (strain ATCC 700253 / DSM 10332 / NAL)</name>
    <dbReference type="NCBI Taxonomy" id="679936"/>
    <lineage>
        <taxon>Bacteria</taxon>
        <taxon>Bacillati</taxon>
        <taxon>Bacillota</taxon>
        <taxon>Clostridia</taxon>
        <taxon>Eubacteriales</taxon>
        <taxon>Clostridiales Family XVII. Incertae Sedis</taxon>
        <taxon>Sulfobacillus</taxon>
    </lineage>
</organism>
<keyword evidence="4" id="KW-0805">Transcription regulation</keyword>
<name>G8U0D0_SULAD</name>
<dbReference type="SMART" id="SM00862">
    <property type="entry name" value="Trans_reg_C"/>
    <property type="match status" value="1"/>
</dbReference>
<evidence type="ECO:0000256" key="2">
    <source>
        <dbReference type="ARBA" id="ARBA00022553"/>
    </source>
</evidence>
<evidence type="ECO:0000256" key="4">
    <source>
        <dbReference type="ARBA" id="ARBA00023015"/>
    </source>
</evidence>
<keyword evidence="3" id="KW-0902">Two-component regulatory system</keyword>
<dbReference type="InterPro" id="IPR001789">
    <property type="entry name" value="Sig_transdc_resp-reg_receiver"/>
</dbReference>
<evidence type="ECO:0000313" key="12">
    <source>
        <dbReference type="EMBL" id="AEW06472.1"/>
    </source>
</evidence>
<comment type="function">
    <text evidence="7">May play the central regulatory role in sporulation. It may be an element of the effector pathway responsible for the activation of sporulation genes in response to nutritional stress. Spo0A may act in concert with spo0H (a sigma factor) to control the expression of some genes that are critical to the sporulation process.</text>
</comment>
<dbReference type="GO" id="GO:0000156">
    <property type="term" value="F:phosphorelay response regulator activity"/>
    <property type="evidence" value="ECO:0007669"/>
    <property type="project" value="TreeGrafter"/>
</dbReference>
<dbReference type="GO" id="GO:0005829">
    <property type="term" value="C:cytosol"/>
    <property type="evidence" value="ECO:0007669"/>
    <property type="project" value="TreeGrafter"/>
</dbReference>
<dbReference type="PANTHER" id="PTHR48111:SF1">
    <property type="entry name" value="TWO-COMPONENT RESPONSE REGULATOR ORR33"/>
    <property type="match status" value="1"/>
</dbReference>
<dbReference type="InterPro" id="IPR016032">
    <property type="entry name" value="Sig_transdc_resp-reg_C-effctor"/>
</dbReference>
<evidence type="ECO:0000259" key="10">
    <source>
        <dbReference type="PROSITE" id="PS50110"/>
    </source>
</evidence>
<dbReference type="STRING" id="679936.Sulac_3012"/>
<feature type="domain" description="Response regulatory" evidence="10">
    <location>
        <begin position="10"/>
        <end position="123"/>
    </location>
</feature>
<dbReference type="CDD" id="cd17574">
    <property type="entry name" value="REC_OmpR"/>
    <property type="match status" value="1"/>
</dbReference>
<accession>G8U0D0</accession>
<proteinExistence type="predicted"/>
<dbReference type="InterPro" id="IPR036388">
    <property type="entry name" value="WH-like_DNA-bd_sf"/>
</dbReference>
<dbReference type="HOGENOM" id="CLU_000445_30_8_9"/>
<dbReference type="Pfam" id="PF00486">
    <property type="entry name" value="Trans_reg_C"/>
    <property type="match status" value="1"/>
</dbReference>
<dbReference type="Proteomes" id="UP000005439">
    <property type="component" value="Chromosome"/>
</dbReference>
<evidence type="ECO:0000256" key="9">
    <source>
        <dbReference type="PROSITE-ProRule" id="PRU01091"/>
    </source>
</evidence>
<dbReference type="GO" id="GO:0032993">
    <property type="term" value="C:protein-DNA complex"/>
    <property type="evidence" value="ECO:0007669"/>
    <property type="project" value="TreeGrafter"/>
</dbReference>
<dbReference type="SUPFAM" id="SSF52172">
    <property type="entry name" value="CheY-like"/>
    <property type="match status" value="1"/>
</dbReference>
<dbReference type="PROSITE" id="PS50110">
    <property type="entry name" value="RESPONSE_REGULATORY"/>
    <property type="match status" value="1"/>
</dbReference>
<dbReference type="Gene3D" id="1.10.10.10">
    <property type="entry name" value="Winged helix-like DNA-binding domain superfamily/Winged helix DNA-binding domain"/>
    <property type="match status" value="1"/>
</dbReference>
<evidence type="ECO:0000259" key="11">
    <source>
        <dbReference type="PROSITE" id="PS51755"/>
    </source>
</evidence>
<dbReference type="GO" id="GO:0006355">
    <property type="term" value="P:regulation of DNA-templated transcription"/>
    <property type="evidence" value="ECO:0007669"/>
    <property type="project" value="InterPro"/>
</dbReference>
<dbReference type="PANTHER" id="PTHR48111">
    <property type="entry name" value="REGULATOR OF RPOS"/>
    <property type="match status" value="1"/>
</dbReference>